<feature type="transmembrane region" description="Helical" evidence="2">
    <location>
        <begin position="93"/>
        <end position="114"/>
    </location>
</feature>
<dbReference type="Proteomes" id="UP001165060">
    <property type="component" value="Unassembled WGS sequence"/>
</dbReference>
<feature type="region of interest" description="Disordered" evidence="1">
    <location>
        <begin position="1"/>
        <end position="47"/>
    </location>
</feature>
<keyword evidence="4" id="KW-1185">Reference proteome</keyword>
<feature type="region of interest" description="Disordered" evidence="1">
    <location>
        <begin position="300"/>
        <end position="323"/>
    </location>
</feature>
<feature type="transmembrane region" description="Helical" evidence="2">
    <location>
        <begin position="339"/>
        <end position="362"/>
    </location>
</feature>
<sequence length="475" mass="51976">MTKVVPVAGGKPTSPRPPSPTSPPPDIESPPPDADEEAEDDEEKAEEVKGMIEELKEGIAEKMFRGGGAEAMDIFSEQKLGKLMDGGGKPLEMMNLGISFLQSFSLVALLDFEYPNWFGDFSLFTFDFSFTEDAGPWPTIWIGLLAAPFLIFQLDHGLFLQRDDDGYVQGKVSSNYKYSKTRRQLQAVILVSFWYLCGFVVWRSTKSSGFMGGFMFNLIPILVIGWVKLILKMANDDPDKKKKRDPEEETWASVYTQALRDELVSKIDLIWYGVSFGIVCVITAACAISTSDLSAATEDSYGGASDNYDPTSTDPYGQDTANSKSTKALASGQHSVADVYSLLVVGAAFTFAGVQLLHWMYLRSLLKTCESTNENFKMSRTTHEFSVFIFLYLIAYLSGVNATLTMATISPTLLCIPVSSARCAAAVKLLVQFPSSASAAGDTTAAASDAADRDLDDEKCFTAPPSSRYPRSRCV</sequence>
<feature type="transmembrane region" description="Helical" evidence="2">
    <location>
        <begin position="214"/>
        <end position="234"/>
    </location>
</feature>
<accession>A0ABQ6MUN7</accession>
<proteinExistence type="predicted"/>
<name>A0ABQ6MUN7_9STRA</name>
<reference evidence="3 4" key="1">
    <citation type="journal article" date="2023" name="Commun. Biol.">
        <title>Genome analysis of Parmales, the sister group of diatoms, reveals the evolutionary specialization of diatoms from phago-mixotrophs to photoautotrophs.</title>
        <authorList>
            <person name="Ban H."/>
            <person name="Sato S."/>
            <person name="Yoshikawa S."/>
            <person name="Yamada K."/>
            <person name="Nakamura Y."/>
            <person name="Ichinomiya M."/>
            <person name="Sato N."/>
            <person name="Blanc-Mathieu R."/>
            <person name="Endo H."/>
            <person name="Kuwata A."/>
            <person name="Ogata H."/>
        </authorList>
    </citation>
    <scope>NUCLEOTIDE SEQUENCE [LARGE SCALE GENOMIC DNA]</scope>
</reference>
<feature type="compositionally biased region" description="Pro residues" evidence="1">
    <location>
        <begin position="14"/>
        <end position="32"/>
    </location>
</feature>
<evidence type="ECO:0000313" key="4">
    <source>
        <dbReference type="Proteomes" id="UP001165060"/>
    </source>
</evidence>
<feature type="transmembrane region" description="Helical" evidence="2">
    <location>
        <begin position="134"/>
        <end position="152"/>
    </location>
</feature>
<dbReference type="EMBL" id="BRYB01000562">
    <property type="protein sequence ID" value="GMI32891.1"/>
    <property type="molecule type" value="Genomic_DNA"/>
</dbReference>
<keyword evidence="2" id="KW-1133">Transmembrane helix</keyword>
<organism evidence="3 4">
    <name type="scientific">Tetraparma gracilis</name>
    <dbReference type="NCBI Taxonomy" id="2962635"/>
    <lineage>
        <taxon>Eukaryota</taxon>
        <taxon>Sar</taxon>
        <taxon>Stramenopiles</taxon>
        <taxon>Ochrophyta</taxon>
        <taxon>Bolidophyceae</taxon>
        <taxon>Parmales</taxon>
        <taxon>Triparmaceae</taxon>
        <taxon>Tetraparma</taxon>
    </lineage>
</organism>
<evidence type="ECO:0008006" key="5">
    <source>
        <dbReference type="Google" id="ProtNLM"/>
    </source>
</evidence>
<protein>
    <recommendedName>
        <fullName evidence="5">Transmembrane protein</fullName>
    </recommendedName>
</protein>
<keyword evidence="2" id="KW-0472">Membrane</keyword>
<evidence type="ECO:0000256" key="1">
    <source>
        <dbReference type="SAM" id="MobiDB-lite"/>
    </source>
</evidence>
<feature type="transmembrane region" description="Helical" evidence="2">
    <location>
        <begin position="269"/>
        <end position="290"/>
    </location>
</feature>
<evidence type="ECO:0000256" key="2">
    <source>
        <dbReference type="SAM" id="Phobius"/>
    </source>
</evidence>
<feature type="compositionally biased region" description="Basic and acidic residues" evidence="1">
    <location>
        <begin position="450"/>
        <end position="460"/>
    </location>
</feature>
<evidence type="ECO:0000313" key="3">
    <source>
        <dbReference type="EMBL" id="GMI32891.1"/>
    </source>
</evidence>
<feature type="region of interest" description="Disordered" evidence="1">
    <location>
        <begin position="448"/>
        <end position="475"/>
    </location>
</feature>
<feature type="transmembrane region" description="Helical" evidence="2">
    <location>
        <begin position="385"/>
        <end position="409"/>
    </location>
</feature>
<feature type="compositionally biased region" description="Acidic residues" evidence="1">
    <location>
        <begin position="33"/>
        <end position="45"/>
    </location>
</feature>
<feature type="compositionally biased region" description="Polar residues" evidence="1">
    <location>
        <begin position="308"/>
        <end position="323"/>
    </location>
</feature>
<keyword evidence="2" id="KW-0812">Transmembrane</keyword>
<gene>
    <name evidence="3" type="ORF">TeGR_g3344</name>
</gene>
<comment type="caution">
    <text evidence="3">The sequence shown here is derived from an EMBL/GenBank/DDBJ whole genome shotgun (WGS) entry which is preliminary data.</text>
</comment>
<feature type="transmembrane region" description="Helical" evidence="2">
    <location>
        <begin position="185"/>
        <end position="202"/>
    </location>
</feature>